<reference evidence="1 2" key="1">
    <citation type="submission" date="2015-10" db="EMBL/GenBank/DDBJ databases">
        <title>Mycobacterium gordonae draft genome assembly.</title>
        <authorList>
            <person name="Ustinova V."/>
            <person name="Smirnova T."/>
            <person name="Blagodatskikh K."/>
            <person name="Varlamov D."/>
            <person name="Larionova E."/>
            <person name="Chernousova L."/>
        </authorList>
    </citation>
    <scope>NUCLEOTIDE SEQUENCE [LARGE SCALE GENOMIC DNA]</scope>
    <source>
        <strain evidence="1 2">CTRI 14-8773</strain>
    </source>
</reference>
<gene>
    <name evidence="1" type="ORF">AO501_12515</name>
</gene>
<sequence>MTTSVKATHLTSAAIITHTTASLKGRQDVDVTVHHARTPDARMSLTFNGIHMIIYSCHAAQGLLEAFAAARGQMSHLPTQMPTAGANPPDGDARITLSIEWTRRPSYAVVAQSAPNRIKTATVHWVDLFTGPITWQIRDKAALMSMIELLRRAHKTAIAVFDDGELYNADPTTAGYVAA</sequence>
<evidence type="ECO:0000313" key="1">
    <source>
        <dbReference type="EMBL" id="KQH80009.1"/>
    </source>
</evidence>
<evidence type="ECO:0000313" key="2">
    <source>
        <dbReference type="Proteomes" id="UP000051677"/>
    </source>
</evidence>
<dbReference type="RefSeq" id="WP_055577104.1">
    <property type="nucleotide sequence ID" value="NZ_LKTM01000050.1"/>
</dbReference>
<accession>A0A0Q2LVS2</accession>
<organism evidence="1 2">
    <name type="scientific">Mycobacterium gordonae</name>
    <dbReference type="NCBI Taxonomy" id="1778"/>
    <lineage>
        <taxon>Bacteria</taxon>
        <taxon>Bacillati</taxon>
        <taxon>Actinomycetota</taxon>
        <taxon>Actinomycetes</taxon>
        <taxon>Mycobacteriales</taxon>
        <taxon>Mycobacteriaceae</taxon>
        <taxon>Mycobacterium</taxon>
    </lineage>
</organism>
<protein>
    <submittedName>
        <fullName evidence="1">Uncharacterized protein</fullName>
    </submittedName>
</protein>
<name>A0A0Q2LVS2_MYCGO</name>
<dbReference type="AlphaFoldDB" id="A0A0Q2LVS2"/>
<comment type="caution">
    <text evidence="1">The sequence shown here is derived from an EMBL/GenBank/DDBJ whole genome shotgun (WGS) entry which is preliminary data.</text>
</comment>
<dbReference type="Proteomes" id="UP000051677">
    <property type="component" value="Unassembled WGS sequence"/>
</dbReference>
<dbReference type="EMBL" id="LKTM01000050">
    <property type="protein sequence ID" value="KQH80009.1"/>
    <property type="molecule type" value="Genomic_DNA"/>
</dbReference>
<dbReference type="OrthoDB" id="4457510at2"/>
<proteinExistence type="predicted"/>